<dbReference type="SUPFAM" id="SSF54585">
    <property type="entry name" value="Cdc48 domain 2-like"/>
    <property type="match status" value="1"/>
</dbReference>
<evidence type="ECO:0000256" key="2">
    <source>
        <dbReference type="ARBA" id="ARBA00022741"/>
    </source>
</evidence>
<dbReference type="PROSITE" id="PS00674">
    <property type="entry name" value="AAA"/>
    <property type="match status" value="2"/>
</dbReference>
<dbReference type="FunFam" id="3.40.50.300:FF:000018">
    <property type="entry name" value="Cell division control 48"/>
    <property type="match status" value="1"/>
</dbReference>
<dbReference type="Pfam" id="PF17862">
    <property type="entry name" value="AAA_lid_3"/>
    <property type="match status" value="2"/>
</dbReference>
<dbReference type="InterPro" id="IPR041569">
    <property type="entry name" value="AAA_lid_3"/>
</dbReference>
<dbReference type="InterPro" id="IPR027417">
    <property type="entry name" value="P-loop_NTPase"/>
</dbReference>
<dbReference type="InterPro" id="IPR029067">
    <property type="entry name" value="CDC48_domain_2-like_sf"/>
</dbReference>
<dbReference type="FunFam" id="3.40.50.300:FF:000012">
    <property type="entry name" value="Transitional endoplasmic reticulum ATPase"/>
    <property type="match status" value="1"/>
</dbReference>
<comment type="similarity">
    <text evidence="4">Belongs to the AAA ATPase family.</text>
</comment>
<evidence type="ECO:0000256" key="1">
    <source>
        <dbReference type="ARBA" id="ARBA00022737"/>
    </source>
</evidence>
<dbReference type="GO" id="GO:0005524">
    <property type="term" value="F:ATP binding"/>
    <property type="evidence" value="ECO:0007669"/>
    <property type="project" value="UniProtKB-KW"/>
</dbReference>
<keyword evidence="3 4" id="KW-0067">ATP-binding</keyword>
<dbReference type="PANTHER" id="PTHR23077:SF171">
    <property type="entry name" value="NUCLEAR VALOSIN-CONTAINING PROTEIN-LIKE"/>
    <property type="match status" value="1"/>
</dbReference>
<dbReference type="Pfam" id="PF00004">
    <property type="entry name" value="AAA"/>
    <property type="match status" value="2"/>
</dbReference>
<protein>
    <submittedName>
        <fullName evidence="6">AAA family ATPase</fullName>
    </submittedName>
</protein>
<feature type="domain" description="AAA+ ATPase" evidence="5">
    <location>
        <begin position="202"/>
        <end position="339"/>
    </location>
</feature>
<dbReference type="InterPro" id="IPR004201">
    <property type="entry name" value="Cdc48_dom2"/>
</dbReference>
<dbReference type="SUPFAM" id="SSF52540">
    <property type="entry name" value="P-loop containing nucleoside triphosphate hydrolases"/>
    <property type="match status" value="2"/>
</dbReference>
<comment type="caution">
    <text evidence="6">The sequence shown here is derived from an EMBL/GenBank/DDBJ whole genome shotgun (WGS) entry which is preliminary data.</text>
</comment>
<dbReference type="Gene3D" id="1.10.8.60">
    <property type="match status" value="2"/>
</dbReference>
<evidence type="ECO:0000256" key="3">
    <source>
        <dbReference type="ARBA" id="ARBA00022840"/>
    </source>
</evidence>
<dbReference type="Proteomes" id="UP000779900">
    <property type="component" value="Unassembled WGS sequence"/>
</dbReference>
<dbReference type="InterPro" id="IPR003960">
    <property type="entry name" value="ATPase_AAA_CS"/>
</dbReference>
<proteinExistence type="inferred from homology"/>
<feature type="domain" description="AAA+ ATPase" evidence="5">
    <location>
        <begin position="473"/>
        <end position="613"/>
    </location>
</feature>
<sequence length="709" mass="77132">MSGRIDLDGTHRGLLECVTDVHVDARRAFESARASGGLCYATIRAHGRACGCIIDDVRTGTRTRLQIDRYKLRCLAVETTDRVSVEFSSPSKARRVQLNVPVDFSDKEREGIMGKPITDGEETAFFTFTGEPRPVVVVRTDPKGVCAITADTQVTTKPEAVVQTPLGYHDIGGLGREIARVREIVEYPLRFPQVLQRMGITPPRGIILHGPPGTGKTLIAKALASQIKANFYCVSGPELFTSMYGKTEENVRGIFDEAENHAPAIVVVDELDSLVPKRESAHGDLEQRVVATFLAQMDGLKQKKGPVVVIGTTNRIDAIDPALRRGGRFEHEIQIGVPDPSGRREILLIHTRGMPLSPEVDLASVAERAVGYVGADLASLCREAAYDALRRVMPVAGMEELKEVPADTQVTQADFNQALATVSPSAMREFMIEIPHVSWDEVGGLDNVKRLLVENITYAMTKREAFEAADVKPAKGILLYGPPGTGKTLLAKAAAAECGANFIFVKGPEIRSKWYGESEHRVRFIFSKARQNAPCVVFFDEIDAVAAARSEGLGSYGERADATVVNQILSEIDGAESADGVFVIGATNRPDILDPALLRPGRFDYQVEVPLPDAGARKAVLNVHLKRKPLADDVRVDRLVAITEGFSGAELAEVCREAAFSALRDNKFAPRGIVVKMAHLTAAIARVQEGTKKLKPKRIGFGAEKKENS</sequence>
<evidence type="ECO:0000313" key="6">
    <source>
        <dbReference type="EMBL" id="MBM3330363.1"/>
    </source>
</evidence>
<name>A0A937XBI8_UNCW3</name>
<dbReference type="PANTHER" id="PTHR23077">
    <property type="entry name" value="AAA-FAMILY ATPASE"/>
    <property type="match status" value="1"/>
</dbReference>
<dbReference type="Pfam" id="PF02933">
    <property type="entry name" value="CDC48_2"/>
    <property type="match status" value="1"/>
</dbReference>
<dbReference type="InterPro" id="IPR003593">
    <property type="entry name" value="AAA+_ATPase"/>
</dbReference>
<gene>
    <name evidence="6" type="ORF">FJY68_00770</name>
</gene>
<keyword evidence="2 4" id="KW-0547">Nucleotide-binding</keyword>
<dbReference type="SMART" id="SM00382">
    <property type="entry name" value="AAA"/>
    <property type="match status" value="2"/>
</dbReference>
<dbReference type="EMBL" id="VGIR01000002">
    <property type="protein sequence ID" value="MBM3330363.1"/>
    <property type="molecule type" value="Genomic_DNA"/>
</dbReference>
<reference evidence="6" key="1">
    <citation type="submission" date="2019-03" db="EMBL/GenBank/DDBJ databases">
        <title>Lake Tanganyika Metagenome-Assembled Genomes (MAGs).</title>
        <authorList>
            <person name="Tran P."/>
        </authorList>
    </citation>
    <scope>NUCLEOTIDE SEQUENCE</scope>
    <source>
        <strain evidence="6">K_DeepCast_150m_m2_040</strain>
    </source>
</reference>
<accession>A0A937XBI8</accession>
<keyword evidence="1" id="KW-0677">Repeat</keyword>
<dbReference type="Gene3D" id="3.40.50.300">
    <property type="entry name" value="P-loop containing nucleotide triphosphate hydrolases"/>
    <property type="match status" value="2"/>
</dbReference>
<evidence type="ECO:0000259" key="5">
    <source>
        <dbReference type="SMART" id="SM00382"/>
    </source>
</evidence>
<dbReference type="GO" id="GO:0016887">
    <property type="term" value="F:ATP hydrolysis activity"/>
    <property type="evidence" value="ECO:0007669"/>
    <property type="project" value="InterPro"/>
</dbReference>
<organism evidence="6 7">
    <name type="scientific">candidate division WOR-3 bacterium</name>
    <dbReference type="NCBI Taxonomy" id="2052148"/>
    <lineage>
        <taxon>Bacteria</taxon>
        <taxon>Bacteria division WOR-3</taxon>
    </lineage>
</organism>
<evidence type="ECO:0000313" key="7">
    <source>
        <dbReference type="Proteomes" id="UP000779900"/>
    </source>
</evidence>
<evidence type="ECO:0000256" key="4">
    <source>
        <dbReference type="RuleBase" id="RU003651"/>
    </source>
</evidence>
<dbReference type="AlphaFoldDB" id="A0A937XBI8"/>
<dbReference type="InterPro" id="IPR050168">
    <property type="entry name" value="AAA_ATPase_domain"/>
</dbReference>
<dbReference type="InterPro" id="IPR003959">
    <property type="entry name" value="ATPase_AAA_core"/>
</dbReference>